<reference evidence="2 3" key="1">
    <citation type="journal article" date="2013" name="Genome Announc.">
        <title>Draft Genome Sequence of Rhizobium mesoamericanum STM3625, a Nitrogen-Fixing Symbiont of Mimosa pudica Isolated in French Guiana (South America).</title>
        <authorList>
            <person name="Moulin L."/>
            <person name="Mornico D."/>
            <person name="Melkonian R."/>
            <person name="Klonowska A."/>
        </authorList>
    </citation>
    <scope>NUCLEOTIDE SEQUENCE [LARGE SCALE GENOMIC DNA]</scope>
    <source>
        <strain evidence="2 3">STM3625</strain>
    </source>
</reference>
<evidence type="ECO:0000313" key="2">
    <source>
        <dbReference type="EMBL" id="CCM78122.1"/>
    </source>
</evidence>
<name>K0Q229_9HYPH</name>
<dbReference type="Proteomes" id="UP000009319">
    <property type="component" value="Unassembled WGS sequence"/>
</dbReference>
<evidence type="ECO:0008006" key="4">
    <source>
        <dbReference type="Google" id="ProtNLM"/>
    </source>
</evidence>
<dbReference type="RefSeq" id="WP_007535597.1">
    <property type="nucleotide sequence ID" value="NZ_HF536773.1"/>
</dbReference>
<dbReference type="PANTHER" id="PTHR30348">
    <property type="entry name" value="UNCHARACTERIZED PROTEIN YECE"/>
    <property type="match status" value="1"/>
</dbReference>
<dbReference type="eggNOG" id="COG1801">
    <property type="taxonomic scope" value="Bacteria"/>
</dbReference>
<evidence type="ECO:0000313" key="3">
    <source>
        <dbReference type="Proteomes" id="UP000009319"/>
    </source>
</evidence>
<dbReference type="Pfam" id="PF01904">
    <property type="entry name" value="DUF72"/>
    <property type="match status" value="1"/>
</dbReference>
<comment type="caution">
    <text evidence="2">The sequence shown here is derived from an EMBL/GenBank/DDBJ whole genome shotgun (WGS) entry which is preliminary data.</text>
</comment>
<dbReference type="AlphaFoldDB" id="K0Q229"/>
<organism evidence="2 3">
    <name type="scientific">Rhizobium mesoamericanum STM3625</name>
    <dbReference type="NCBI Taxonomy" id="1211777"/>
    <lineage>
        <taxon>Bacteria</taxon>
        <taxon>Pseudomonadati</taxon>
        <taxon>Pseudomonadota</taxon>
        <taxon>Alphaproteobacteria</taxon>
        <taxon>Hyphomicrobiales</taxon>
        <taxon>Rhizobiaceae</taxon>
        <taxon>Rhizobium/Agrobacterium group</taxon>
        <taxon>Rhizobium</taxon>
    </lineage>
</organism>
<dbReference type="SUPFAM" id="SSF117396">
    <property type="entry name" value="TM1631-like"/>
    <property type="match status" value="1"/>
</dbReference>
<evidence type="ECO:0000256" key="1">
    <source>
        <dbReference type="SAM" id="MobiDB-lite"/>
    </source>
</evidence>
<dbReference type="PANTHER" id="PTHR30348:SF4">
    <property type="entry name" value="DUF72 DOMAIN-CONTAINING PROTEIN"/>
    <property type="match status" value="1"/>
</dbReference>
<protein>
    <recommendedName>
        <fullName evidence="4">DUF72 domain-containing protein</fullName>
    </recommendedName>
</protein>
<sequence length="318" mass="36058">MAKAGIIRIGISGWTYRPWRGVFYPKNLPHKQELTYASRQFASIEINGTFYGLQRPEVFESWREETPDCFVFAIKGSRYITHMRRLRDIETPLANFFASGLLRLGPKLGPILWQFPPRMTFNTQLFSAFFKLLPHDTIAAARLAAKHDERLNGRDWVEANGKRPVRHAVEIRHESFATPDFIHLLREHGVALVCADTVEWPLLMDVTADFVYCRLHGSEELYVSGYDEEALSNWAHMINAWAHGHEPTNAARVLAPLKRRTGGRDVYVYFDNDAKVRAPADASALAERLGVAATSSQRPQKKKWSKLAEKAGARGSAP</sequence>
<dbReference type="STRING" id="1211777.BN77_p10077"/>
<feature type="region of interest" description="Disordered" evidence="1">
    <location>
        <begin position="290"/>
        <end position="318"/>
    </location>
</feature>
<keyword evidence="3" id="KW-1185">Reference proteome</keyword>
<dbReference type="EMBL" id="CANI01000035">
    <property type="protein sequence ID" value="CCM78122.1"/>
    <property type="molecule type" value="Genomic_DNA"/>
</dbReference>
<dbReference type="HOGENOM" id="CLU_046519_1_1_5"/>
<dbReference type="Gene3D" id="3.20.20.410">
    <property type="entry name" value="Protein of unknown function UPF0759"/>
    <property type="match status" value="1"/>
</dbReference>
<dbReference type="InterPro" id="IPR002763">
    <property type="entry name" value="DUF72"/>
</dbReference>
<accession>K0Q229</accession>
<proteinExistence type="predicted"/>
<dbReference type="InterPro" id="IPR036520">
    <property type="entry name" value="UPF0759_sf"/>
</dbReference>
<gene>
    <name evidence="2" type="ORF">BN77_p10077</name>
</gene>